<protein>
    <recommendedName>
        <fullName evidence="10">Cytochrome c oxidase subunit 4</fullName>
    </recommendedName>
</protein>
<comment type="function">
    <text evidence="10">Component of the cytochrome c oxidase, the last enzyme in the mitochondrial electron transport chain which drives oxidative phosphorylation.</text>
</comment>
<dbReference type="FunFam" id="1.10.442.10:FF:000001">
    <property type="entry name" value="Cytochrome c oxidase subunit 4 isoform 1"/>
    <property type="match status" value="1"/>
</dbReference>
<dbReference type="Gene3D" id="1.10.442.10">
    <property type="entry name" value="Cytochrome c oxidase subunit IV"/>
    <property type="match status" value="1"/>
</dbReference>
<reference evidence="11 12" key="2">
    <citation type="journal article" date="2007" name="PLoS Biol.">
        <title>Principles of genome evolution in the Drosophila melanogaster species group.</title>
        <authorList>
            <person name="Ranz J.M."/>
            <person name="Maurin D."/>
            <person name="Chan Y.S."/>
            <person name="von Grotthuss M."/>
            <person name="Hillier L.W."/>
            <person name="Roote J."/>
            <person name="Ashburner M."/>
            <person name="Bergman C.M."/>
        </authorList>
    </citation>
    <scope>NUCLEOTIDE SEQUENCE [LARGE SCALE GENOMIC DNA]</scope>
    <source>
        <strain evidence="12">Tai18E2 / Tucson 14021-0261.01</strain>
    </source>
</reference>
<organism evidence="11 12">
    <name type="scientific">Drosophila yakuba</name>
    <name type="common">Fruit fly</name>
    <dbReference type="NCBI Taxonomy" id="7245"/>
    <lineage>
        <taxon>Eukaryota</taxon>
        <taxon>Metazoa</taxon>
        <taxon>Ecdysozoa</taxon>
        <taxon>Arthropoda</taxon>
        <taxon>Hexapoda</taxon>
        <taxon>Insecta</taxon>
        <taxon>Pterygota</taxon>
        <taxon>Neoptera</taxon>
        <taxon>Endopterygota</taxon>
        <taxon>Diptera</taxon>
        <taxon>Brachycera</taxon>
        <taxon>Muscomorpha</taxon>
        <taxon>Ephydroidea</taxon>
        <taxon>Drosophilidae</taxon>
        <taxon>Drosophila</taxon>
        <taxon>Sophophora</taxon>
    </lineage>
</organism>
<keyword evidence="9 10" id="KW-0472">Membrane</keyword>
<dbReference type="Proteomes" id="UP000002282">
    <property type="component" value="Unassembled WGS sequence"/>
</dbReference>
<feature type="transmembrane region" description="Helical" evidence="10">
    <location>
        <begin position="92"/>
        <end position="111"/>
    </location>
</feature>
<comment type="pathway">
    <text evidence="10">Energy metabolism; oxidative phosphorylation.</text>
</comment>
<dbReference type="eggNOG" id="KOG4075">
    <property type="taxonomic scope" value="Eukaryota"/>
</dbReference>
<dbReference type="UniPathway" id="UPA00705"/>
<evidence type="ECO:0000256" key="3">
    <source>
        <dbReference type="ARBA" id="ARBA00022692"/>
    </source>
</evidence>
<comment type="subunit">
    <text evidence="10">Component of the cytochrome c oxidase (complex IV, CIV), a multisubunit enzyme composed of 14 subunits.</text>
</comment>
<dbReference type="InterPro" id="IPR036639">
    <property type="entry name" value="Cyt_c_oxidase_su4_sf"/>
</dbReference>
<dbReference type="AlphaFoldDB" id="B4IW25"/>
<dbReference type="GO" id="GO:0045277">
    <property type="term" value="C:respiratory chain complex IV"/>
    <property type="evidence" value="ECO:0007669"/>
    <property type="project" value="EnsemblMetazoa"/>
</dbReference>
<evidence type="ECO:0000256" key="5">
    <source>
        <dbReference type="ARBA" id="ARBA00022946"/>
    </source>
</evidence>
<dbReference type="InterPro" id="IPR013288">
    <property type="entry name" value="Cyt_c_oxidase_su4"/>
</dbReference>
<evidence type="ECO:0000256" key="6">
    <source>
        <dbReference type="ARBA" id="ARBA00022989"/>
    </source>
</evidence>
<dbReference type="PhylomeDB" id="B4IW25"/>
<proteinExistence type="inferred from homology"/>
<reference evidence="11 12" key="1">
    <citation type="journal article" date="2007" name="Nature">
        <title>Evolution of genes and genomes on the Drosophila phylogeny.</title>
        <authorList>
            <consortium name="Drosophila 12 Genomes Consortium"/>
            <person name="Clark A.G."/>
            <person name="Eisen M.B."/>
            <person name="Smith D.R."/>
            <person name="Bergman C.M."/>
            <person name="Oliver B."/>
            <person name="Markow T.A."/>
            <person name="Kaufman T.C."/>
            <person name="Kellis M."/>
            <person name="Gelbart W."/>
            <person name="Iyer V.N."/>
            <person name="Pollard D.A."/>
            <person name="Sackton T.B."/>
            <person name="Larracuente A.M."/>
            <person name="Singh N.D."/>
            <person name="Abad J.P."/>
            <person name="Abt D.N."/>
            <person name="Adryan B."/>
            <person name="Aguade M."/>
            <person name="Akashi H."/>
            <person name="Anderson W.W."/>
            <person name="Aquadro C.F."/>
            <person name="Ardell D.H."/>
            <person name="Arguello R."/>
            <person name="Artieri C.G."/>
            <person name="Barbash D.A."/>
            <person name="Barker D."/>
            <person name="Barsanti P."/>
            <person name="Batterham P."/>
            <person name="Batzoglou S."/>
            <person name="Begun D."/>
            <person name="Bhutkar A."/>
            <person name="Blanco E."/>
            <person name="Bosak S.A."/>
            <person name="Bradley R.K."/>
            <person name="Brand A.D."/>
            <person name="Brent M.R."/>
            <person name="Brooks A.N."/>
            <person name="Brown R.H."/>
            <person name="Butlin R.K."/>
            <person name="Caggese C."/>
            <person name="Calvi B.R."/>
            <person name="Bernardo de Carvalho A."/>
            <person name="Caspi A."/>
            <person name="Castrezana S."/>
            <person name="Celniker S.E."/>
            <person name="Chang J.L."/>
            <person name="Chapple C."/>
            <person name="Chatterji S."/>
            <person name="Chinwalla A."/>
            <person name="Civetta A."/>
            <person name="Clifton S.W."/>
            <person name="Comeron J.M."/>
            <person name="Costello J.C."/>
            <person name="Coyne J.A."/>
            <person name="Daub J."/>
            <person name="David R.G."/>
            <person name="Delcher A.L."/>
            <person name="Delehaunty K."/>
            <person name="Do C.B."/>
            <person name="Ebling H."/>
            <person name="Edwards K."/>
            <person name="Eickbush T."/>
            <person name="Evans J.D."/>
            <person name="Filipski A."/>
            <person name="Findeiss S."/>
            <person name="Freyhult E."/>
            <person name="Fulton L."/>
            <person name="Fulton R."/>
            <person name="Garcia A.C."/>
            <person name="Gardiner A."/>
            <person name="Garfield D.A."/>
            <person name="Garvin B.E."/>
            <person name="Gibson G."/>
            <person name="Gilbert D."/>
            <person name="Gnerre S."/>
            <person name="Godfrey J."/>
            <person name="Good R."/>
            <person name="Gotea V."/>
            <person name="Gravely B."/>
            <person name="Greenberg A.J."/>
            <person name="Griffiths-Jones S."/>
            <person name="Gross S."/>
            <person name="Guigo R."/>
            <person name="Gustafson E.A."/>
            <person name="Haerty W."/>
            <person name="Hahn M.W."/>
            <person name="Halligan D.L."/>
            <person name="Halpern A.L."/>
            <person name="Halter G.M."/>
            <person name="Han M.V."/>
            <person name="Heger A."/>
            <person name="Hillier L."/>
            <person name="Hinrichs A.S."/>
            <person name="Holmes I."/>
            <person name="Hoskins R.A."/>
            <person name="Hubisz M.J."/>
            <person name="Hultmark D."/>
            <person name="Huntley M.A."/>
            <person name="Jaffe D.B."/>
            <person name="Jagadeeshan S."/>
            <person name="Jeck W.R."/>
            <person name="Johnson J."/>
            <person name="Jones C.D."/>
            <person name="Jordan W.C."/>
            <person name="Karpen G.H."/>
            <person name="Kataoka E."/>
            <person name="Keightley P.D."/>
            <person name="Kheradpour P."/>
            <person name="Kirkness E.F."/>
            <person name="Koerich L.B."/>
            <person name="Kristiansen K."/>
            <person name="Kudrna D."/>
            <person name="Kulathinal R.J."/>
            <person name="Kumar S."/>
            <person name="Kwok R."/>
            <person name="Lander E."/>
            <person name="Langley C.H."/>
            <person name="Lapoint R."/>
            <person name="Lazzaro B.P."/>
            <person name="Lee S.J."/>
            <person name="Levesque L."/>
            <person name="Li R."/>
            <person name="Lin C.F."/>
            <person name="Lin M.F."/>
            <person name="Lindblad-Toh K."/>
            <person name="Llopart A."/>
            <person name="Long M."/>
            <person name="Low L."/>
            <person name="Lozovsky E."/>
            <person name="Lu J."/>
            <person name="Luo M."/>
            <person name="Machado C.A."/>
            <person name="Makalowski W."/>
            <person name="Marzo M."/>
            <person name="Matsuda M."/>
            <person name="Matzkin L."/>
            <person name="McAllister B."/>
            <person name="McBride C.S."/>
            <person name="McKernan B."/>
            <person name="McKernan K."/>
            <person name="Mendez-Lago M."/>
            <person name="Minx P."/>
            <person name="Mollenhauer M.U."/>
            <person name="Montooth K."/>
            <person name="Mount S.M."/>
            <person name="Mu X."/>
            <person name="Myers E."/>
            <person name="Negre B."/>
            <person name="Newfeld S."/>
            <person name="Nielsen R."/>
            <person name="Noor M.A."/>
            <person name="O'Grady P."/>
            <person name="Pachter L."/>
            <person name="Papaceit M."/>
            <person name="Parisi M.J."/>
            <person name="Parisi M."/>
            <person name="Parts L."/>
            <person name="Pedersen J.S."/>
            <person name="Pesole G."/>
            <person name="Phillippy A.M."/>
            <person name="Ponting C.P."/>
            <person name="Pop M."/>
            <person name="Porcelli D."/>
            <person name="Powell J.R."/>
            <person name="Prohaska S."/>
            <person name="Pruitt K."/>
            <person name="Puig M."/>
            <person name="Quesneville H."/>
            <person name="Ram K.R."/>
            <person name="Rand D."/>
            <person name="Rasmussen M.D."/>
            <person name="Reed L.K."/>
            <person name="Reenan R."/>
            <person name="Reily A."/>
            <person name="Remington K.A."/>
            <person name="Rieger T.T."/>
            <person name="Ritchie M.G."/>
            <person name="Robin C."/>
            <person name="Rogers Y.H."/>
            <person name="Rohde C."/>
            <person name="Rozas J."/>
            <person name="Rubenfield M.J."/>
            <person name="Ruiz A."/>
            <person name="Russo S."/>
            <person name="Salzberg S.L."/>
            <person name="Sanchez-Gracia A."/>
            <person name="Saranga D.J."/>
            <person name="Sato H."/>
            <person name="Schaeffer S.W."/>
            <person name="Schatz M.C."/>
            <person name="Schlenke T."/>
            <person name="Schwartz R."/>
            <person name="Segarra C."/>
            <person name="Singh R.S."/>
            <person name="Sirot L."/>
            <person name="Sirota M."/>
            <person name="Sisneros N.B."/>
            <person name="Smith C.D."/>
            <person name="Smith T.F."/>
            <person name="Spieth J."/>
            <person name="Stage D.E."/>
            <person name="Stark A."/>
            <person name="Stephan W."/>
            <person name="Strausberg R.L."/>
            <person name="Strempel S."/>
            <person name="Sturgill D."/>
            <person name="Sutton G."/>
            <person name="Sutton G.G."/>
            <person name="Tao W."/>
            <person name="Teichmann S."/>
            <person name="Tobari Y.N."/>
            <person name="Tomimura Y."/>
            <person name="Tsolas J.M."/>
            <person name="Valente V.L."/>
            <person name="Venter E."/>
            <person name="Venter J.C."/>
            <person name="Vicario S."/>
            <person name="Vieira F.G."/>
            <person name="Vilella A.J."/>
            <person name="Villasante A."/>
            <person name="Walenz B."/>
            <person name="Wang J."/>
            <person name="Wasserman M."/>
            <person name="Watts T."/>
            <person name="Wilson D."/>
            <person name="Wilson R.K."/>
            <person name="Wing R.A."/>
            <person name="Wolfner M.F."/>
            <person name="Wong A."/>
            <person name="Wong G.K."/>
            <person name="Wu C.I."/>
            <person name="Wu G."/>
            <person name="Yamamoto D."/>
            <person name="Yang H.P."/>
            <person name="Yang S.P."/>
            <person name="Yorke J.A."/>
            <person name="Yoshida K."/>
            <person name="Zdobnov E."/>
            <person name="Zhang P."/>
            <person name="Zhang Y."/>
            <person name="Zimin A.V."/>
            <person name="Baldwin J."/>
            <person name="Abdouelleil A."/>
            <person name="Abdulkadir J."/>
            <person name="Abebe A."/>
            <person name="Abera B."/>
            <person name="Abreu J."/>
            <person name="Acer S.C."/>
            <person name="Aftuck L."/>
            <person name="Alexander A."/>
            <person name="An P."/>
            <person name="Anderson E."/>
            <person name="Anderson S."/>
            <person name="Arachi H."/>
            <person name="Azer M."/>
            <person name="Bachantsang P."/>
            <person name="Barry A."/>
            <person name="Bayul T."/>
            <person name="Berlin A."/>
            <person name="Bessette D."/>
            <person name="Bloom T."/>
            <person name="Blye J."/>
            <person name="Boguslavskiy L."/>
            <person name="Bonnet C."/>
            <person name="Boukhgalter B."/>
            <person name="Bourzgui I."/>
            <person name="Brown A."/>
            <person name="Cahill P."/>
            <person name="Channer S."/>
            <person name="Cheshatsang Y."/>
            <person name="Chuda L."/>
            <person name="Citroen M."/>
            <person name="Collymore A."/>
            <person name="Cooke P."/>
            <person name="Costello M."/>
            <person name="D'Aco K."/>
            <person name="Daza R."/>
            <person name="De Haan G."/>
            <person name="DeGray S."/>
            <person name="DeMaso C."/>
            <person name="Dhargay N."/>
            <person name="Dooley K."/>
            <person name="Dooley E."/>
            <person name="Doricent M."/>
            <person name="Dorje P."/>
            <person name="Dorjee K."/>
            <person name="Dupes A."/>
            <person name="Elong R."/>
            <person name="Falk J."/>
            <person name="Farina A."/>
            <person name="Faro S."/>
            <person name="Ferguson D."/>
            <person name="Fisher S."/>
            <person name="Foley C.D."/>
            <person name="Franke A."/>
            <person name="Friedrich D."/>
            <person name="Gadbois L."/>
            <person name="Gearin G."/>
            <person name="Gearin C.R."/>
            <person name="Giannoukos G."/>
            <person name="Goode T."/>
            <person name="Graham J."/>
            <person name="Grandbois E."/>
            <person name="Grewal S."/>
            <person name="Gyaltsen K."/>
            <person name="Hafez N."/>
            <person name="Hagos B."/>
            <person name="Hall J."/>
            <person name="Henson C."/>
            <person name="Hollinger A."/>
            <person name="Honan T."/>
            <person name="Huard M.D."/>
            <person name="Hughes L."/>
            <person name="Hurhula B."/>
            <person name="Husby M.E."/>
            <person name="Kamat A."/>
            <person name="Kanga B."/>
            <person name="Kashin S."/>
            <person name="Khazanovich D."/>
            <person name="Kisner P."/>
            <person name="Lance K."/>
            <person name="Lara M."/>
            <person name="Lee W."/>
            <person name="Lennon N."/>
            <person name="Letendre F."/>
            <person name="LeVine R."/>
            <person name="Lipovsky A."/>
            <person name="Liu X."/>
            <person name="Liu J."/>
            <person name="Liu S."/>
            <person name="Lokyitsang T."/>
            <person name="Lokyitsang Y."/>
            <person name="Lubonja R."/>
            <person name="Lui A."/>
            <person name="MacDonald P."/>
            <person name="Magnisalis V."/>
            <person name="Maru K."/>
            <person name="Matthews C."/>
            <person name="McCusker W."/>
            <person name="McDonough S."/>
            <person name="Mehta T."/>
            <person name="Meldrim J."/>
            <person name="Meneus L."/>
            <person name="Mihai O."/>
            <person name="Mihalev A."/>
            <person name="Mihova T."/>
            <person name="Mittelman R."/>
            <person name="Mlenga V."/>
            <person name="Montmayeur A."/>
            <person name="Mulrain L."/>
            <person name="Navidi A."/>
            <person name="Naylor J."/>
            <person name="Negash T."/>
            <person name="Nguyen T."/>
            <person name="Nguyen N."/>
            <person name="Nicol R."/>
            <person name="Norbu C."/>
            <person name="Norbu N."/>
            <person name="Novod N."/>
            <person name="O'Neill B."/>
            <person name="Osman S."/>
            <person name="Markiewicz E."/>
            <person name="Oyono O.L."/>
            <person name="Patti C."/>
            <person name="Phunkhang P."/>
            <person name="Pierre F."/>
            <person name="Priest M."/>
            <person name="Raghuraman S."/>
            <person name="Rege F."/>
            <person name="Reyes R."/>
            <person name="Rise C."/>
            <person name="Rogov P."/>
            <person name="Ross K."/>
            <person name="Ryan E."/>
            <person name="Settipalli S."/>
            <person name="Shea T."/>
            <person name="Sherpa N."/>
            <person name="Shi L."/>
            <person name="Shih D."/>
            <person name="Sparrow T."/>
            <person name="Spaulding J."/>
            <person name="Stalker J."/>
            <person name="Stange-Thomann N."/>
            <person name="Stavropoulos S."/>
            <person name="Stone C."/>
            <person name="Strader C."/>
            <person name="Tesfaye S."/>
            <person name="Thomson T."/>
            <person name="Thoulutsang Y."/>
            <person name="Thoulutsang D."/>
            <person name="Topham K."/>
            <person name="Topping I."/>
            <person name="Tsamla T."/>
            <person name="Vassiliev H."/>
            <person name="Vo A."/>
            <person name="Wangchuk T."/>
            <person name="Wangdi T."/>
            <person name="Weiand M."/>
            <person name="Wilkinson J."/>
            <person name="Wilson A."/>
            <person name="Yadav S."/>
            <person name="Young G."/>
            <person name="Yu Q."/>
            <person name="Zembek L."/>
            <person name="Zhong D."/>
            <person name="Zimmer A."/>
            <person name="Zwirko Z."/>
            <person name="Jaffe D.B."/>
            <person name="Alvarez P."/>
            <person name="Brockman W."/>
            <person name="Butler J."/>
            <person name="Chin C."/>
            <person name="Gnerre S."/>
            <person name="Grabherr M."/>
            <person name="Kleber M."/>
            <person name="Mauceli E."/>
            <person name="MacCallum I."/>
        </authorList>
    </citation>
    <scope>NUCLEOTIDE SEQUENCE [LARGE SCALE GENOMIC DNA]</scope>
    <source>
        <strain evidence="12">Tai18E2 / Tucson 14021-0261.01</strain>
    </source>
</reference>
<keyword evidence="7 11" id="KW-0560">Oxidoreductase</keyword>
<comment type="similarity">
    <text evidence="2 10">Belongs to the cytochrome c oxidase IV family.</text>
</comment>
<keyword evidence="12" id="KW-1185">Reference proteome</keyword>
<evidence type="ECO:0000256" key="1">
    <source>
        <dbReference type="ARBA" id="ARBA00004434"/>
    </source>
</evidence>
<evidence type="ECO:0000256" key="7">
    <source>
        <dbReference type="ARBA" id="ARBA00023002"/>
    </source>
</evidence>
<dbReference type="EMBL" id="CH895652">
    <property type="protein sequence ID" value="EDX00478.1"/>
    <property type="molecule type" value="Genomic_DNA"/>
</dbReference>
<accession>B4IW25</accession>
<keyword evidence="4 10" id="KW-0999">Mitochondrion inner membrane</keyword>
<evidence type="ECO:0000256" key="2">
    <source>
        <dbReference type="ARBA" id="ARBA00008135"/>
    </source>
</evidence>
<dbReference type="PANTHER" id="PTHR10707">
    <property type="entry name" value="CYTOCHROME C OXIDASE SUBUNIT IV"/>
    <property type="match status" value="1"/>
</dbReference>
<dbReference type="SUPFAM" id="SSF81406">
    <property type="entry name" value="Mitochondrial cytochrome c oxidase subunit IV"/>
    <property type="match status" value="1"/>
</dbReference>
<keyword evidence="8 10" id="KW-0496">Mitochondrion</keyword>
<dbReference type="GO" id="GO:0016491">
    <property type="term" value="F:oxidoreductase activity"/>
    <property type="evidence" value="ECO:0007669"/>
    <property type="project" value="UniProtKB-KW"/>
</dbReference>
<evidence type="ECO:0000256" key="4">
    <source>
        <dbReference type="ARBA" id="ARBA00022792"/>
    </source>
</evidence>
<dbReference type="PANTHER" id="PTHR10707:SF10">
    <property type="entry name" value="CYTOCHROME C OXIDASE SUBUNIT 4"/>
    <property type="match status" value="1"/>
</dbReference>
<dbReference type="GO" id="GO:0006123">
    <property type="term" value="P:mitochondrial electron transport, cytochrome c to oxygen"/>
    <property type="evidence" value="ECO:0007669"/>
    <property type="project" value="InterPro"/>
</dbReference>
<evidence type="ECO:0000256" key="10">
    <source>
        <dbReference type="RuleBase" id="RU367145"/>
    </source>
</evidence>
<evidence type="ECO:0000256" key="8">
    <source>
        <dbReference type="ARBA" id="ARBA00023128"/>
    </source>
</evidence>
<name>B4IW25_DROYA</name>
<evidence type="ECO:0000313" key="12">
    <source>
        <dbReference type="Proteomes" id="UP000002282"/>
    </source>
</evidence>
<dbReference type="HOGENOM" id="CLU_117340_0_0_1"/>
<keyword evidence="6 10" id="KW-1133">Transmembrane helix</keyword>
<keyword evidence="3 10" id="KW-0812">Transmembrane</keyword>
<dbReference type="CDD" id="cd00922">
    <property type="entry name" value="Cyt_c_Oxidase_IV"/>
    <property type="match status" value="1"/>
</dbReference>
<dbReference type="OMA" id="LSDEWKH"/>
<keyword evidence="5" id="KW-0809">Transit peptide</keyword>
<dbReference type="InterPro" id="IPR004203">
    <property type="entry name" value="Cyt_c_oxidase_su4_fam"/>
</dbReference>
<gene>
    <name evidence="11" type="primary">Dyak\GE14691</name>
    <name evidence="11" type="synonym">dyak_GLEANR_15037</name>
    <name evidence="11" type="synonym">GE14691</name>
    <name evidence="11" type="ORF">Dyak_GE14691</name>
</gene>
<dbReference type="PRINTS" id="PR01873">
    <property type="entry name" value="CYTCOXIDASE4"/>
</dbReference>
<evidence type="ECO:0000313" key="11">
    <source>
        <dbReference type="EMBL" id="EDX00478.1"/>
    </source>
</evidence>
<dbReference type="Pfam" id="PF02936">
    <property type="entry name" value="COX4"/>
    <property type="match status" value="1"/>
</dbReference>
<comment type="subcellular location">
    <subcellularLocation>
        <location evidence="1 10">Mitochondrion inner membrane</location>
        <topology evidence="1 10">Single-pass membrane protein</topology>
    </subcellularLocation>
</comment>
<evidence type="ECO:0000256" key="9">
    <source>
        <dbReference type="ARBA" id="ARBA00023136"/>
    </source>
</evidence>
<dbReference type="OrthoDB" id="186013at2759"/>
<dbReference type="GO" id="GO:0030061">
    <property type="term" value="C:mitochondrial crista"/>
    <property type="evidence" value="ECO:0007669"/>
    <property type="project" value="EnsemblMetazoa"/>
</dbReference>
<dbReference type="KEGG" id="dya:Dyak_GE14691"/>
<sequence length="202" mass="23387">MTRRRFASGGDSIRLMVADREVVGHGINGRPIYFDSPDCPFPAIRYQEVNSKLCALREKELDDWKNLSLDEKKHSFCQTYAEFQHFTPEWKICLAVALWLVSVGIAISISMKTMLYGKLPQTFDDERQSAQLRRIIQLQMNPITGLSSKWCYQENKSNSIIGCHLKLNFSKAYTEVHSNCNVVYPNYLKYHQIKPCIPNEYP</sequence>